<dbReference type="AlphaFoldDB" id="A0A327VZ39"/>
<evidence type="ECO:0000313" key="3">
    <source>
        <dbReference type="EMBL" id="RAJ82307.1"/>
    </source>
</evidence>
<proteinExistence type="predicted"/>
<reference evidence="3 4" key="1">
    <citation type="submission" date="2018-06" db="EMBL/GenBank/DDBJ databases">
        <title>Genomic Encyclopedia of Archaeal and Bacterial Type Strains, Phase II (KMG-II): from individual species to whole genera.</title>
        <authorList>
            <person name="Goeker M."/>
        </authorList>
    </citation>
    <scope>NUCLEOTIDE SEQUENCE [LARGE SCALE GENOMIC DNA]</scope>
    <source>
        <strain evidence="3 4">DSM 29821</strain>
    </source>
</reference>
<comment type="caution">
    <text evidence="3">The sequence shown here is derived from an EMBL/GenBank/DDBJ whole genome shotgun (WGS) entry which is preliminary data.</text>
</comment>
<organism evidence="3 4">
    <name type="scientific">Chitinophaga dinghuensis</name>
    <dbReference type="NCBI Taxonomy" id="1539050"/>
    <lineage>
        <taxon>Bacteria</taxon>
        <taxon>Pseudomonadati</taxon>
        <taxon>Bacteroidota</taxon>
        <taxon>Chitinophagia</taxon>
        <taxon>Chitinophagales</taxon>
        <taxon>Chitinophagaceae</taxon>
        <taxon>Chitinophaga</taxon>
    </lineage>
</organism>
<dbReference type="InterPro" id="IPR000626">
    <property type="entry name" value="Ubiquitin-like_dom"/>
</dbReference>
<dbReference type="RefSeq" id="WP_111592830.1">
    <property type="nucleotide sequence ID" value="NZ_QLMA01000004.1"/>
</dbReference>
<gene>
    <name evidence="3" type="ORF">CLV59_104532</name>
</gene>
<feature type="chain" id="PRO_5016272257" evidence="1">
    <location>
        <begin position="23"/>
        <end position="111"/>
    </location>
</feature>
<accession>A0A327VZ39</accession>
<dbReference type="Pfam" id="PF00240">
    <property type="entry name" value="ubiquitin"/>
    <property type="match status" value="1"/>
</dbReference>
<dbReference type="InterPro" id="IPR029071">
    <property type="entry name" value="Ubiquitin-like_domsf"/>
</dbReference>
<dbReference type="InterPro" id="IPR019956">
    <property type="entry name" value="Ubiquitin_dom"/>
</dbReference>
<dbReference type="PRINTS" id="PR00348">
    <property type="entry name" value="UBIQUITIN"/>
</dbReference>
<dbReference type="InterPro" id="IPR050158">
    <property type="entry name" value="Ubiquitin_ubiquitin-like"/>
</dbReference>
<dbReference type="OrthoDB" id="750258at2"/>
<evidence type="ECO:0000259" key="2">
    <source>
        <dbReference type="PROSITE" id="PS50053"/>
    </source>
</evidence>
<dbReference type="SUPFAM" id="SSF54236">
    <property type="entry name" value="Ubiquitin-like"/>
    <property type="match status" value="1"/>
</dbReference>
<dbReference type="Gene3D" id="3.10.20.90">
    <property type="entry name" value="Phosphatidylinositol 3-kinase Catalytic Subunit, Chain A, domain 1"/>
    <property type="match status" value="1"/>
</dbReference>
<sequence>MKRFSFVCLLTMLATASLSSFANPITSTVSKSTKRLDQFIFIKSASGIGIITIYAEYSDTIEYVKQQIAQKAGIDPTRQTLIYAGKILQDGFTLSDYNIPFNATVNLVIRN</sequence>
<protein>
    <submittedName>
        <fullName evidence="3">Ubiquitin domain-containing protein</fullName>
    </submittedName>
</protein>
<feature type="domain" description="Ubiquitin-like" evidence="2">
    <location>
        <begin position="40"/>
        <end position="111"/>
    </location>
</feature>
<evidence type="ECO:0000313" key="4">
    <source>
        <dbReference type="Proteomes" id="UP000249819"/>
    </source>
</evidence>
<dbReference type="EMBL" id="QLMA01000004">
    <property type="protein sequence ID" value="RAJ82307.1"/>
    <property type="molecule type" value="Genomic_DNA"/>
</dbReference>
<dbReference type="PROSITE" id="PS50053">
    <property type="entry name" value="UBIQUITIN_2"/>
    <property type="match status" value="1"/>
</dbReference>
<dbReference type="PANTHER" id="PTHR10666">
    <property type="entry name" value="UBIQUITIN"/>
    <property type="match status" value="1"/>
</dbReference>
<evidence type="ECO:0000256" key="1">
    <source>
        <dbReference type="SAM" id="SignalP"/>
    </source>
</evidence>
<dbReference type="SMART" id="SM00213">
    <property type="entry name" value="UBQ"/>
    <property type="match status" value="1"/>
</dbReference>
<name>A0A327VZ39_9BACT</name>
<feature type="signal peptide" evidence="1">
    <location>
        <begin position="1"/>
        <end position="22"/>
    </location>
</feature>
<keyword evidence="4" id="KW-1185">Reference proteome</keyword>
<dbReference type="Proteomes" id="UP000249819">
    <property type="component" value="Unassembled WGS sequence"/>
</dbReference>
<keyword evidence="1" id="KW-0732">Signal</keyword>